<organism evidence="2 3">
    <name type="scientific">Candidatus Andeanibacterium colombiense</name>
    <dbReference type="NCBI Taxonomy" id="3121345"/>
    <lineage>
        <taxon>Bacteria</taxon>
        <taxon>Pseudomonadati</taxon>
        <taxon>Pseudomonadota</taxon>
        <taxon>Alphaproteobacteria</taxon>
        <taxon>Sphingomonadales</taxon>
        <taxon>Sphingomonadaceae</taxon>
        <taxon>Candidatus Andeanibacterium</taxon>
    </lineage>
</organism>
<evidence type="ECO:0000313" key="3">
    <source>
        <dbReference type="Proteomes" id="UP001218362"/>
    </source>
</evidence>
<gene>
    <name evidence="2" type="ORF">P0Y56_00120</name>
</gene>
<dbReference type="EMBL" id="CP119316">
    <property type="protein sequence ID" value="WEK46736.1"/>
    <property type="molecule type" value="Genomic_DNA"/>
</dbReference>
<proteinExistence type="predicted"/>
<evidence type="ECO:0008006" key="4">
    <source>
        <dbReference type="Google" id="ProtNLM"/>
    </source>
</evidence>
<dbReference type="Proteomes" id="UP001218362">
    <property type="component" value="Chromosome"/>
</dbReference>
<dbReference type="AlphaFoldDB" id="A0AAJ6BP50"/>
<protein>
    <recommendedName>
        <fullName evidence="4">Lipoprotein</fullName>
    </recommendedName>
</protein>
<sequence>MQFETMRKLAGVGLAAGLALLLAACILSPGKFTSALDLRKNGSFTYSYKGEIYILGLNQLAEMGKEAATPQEFSPDTCYDDDNGDAERECTEAELAQQRQDWGTRQQAKKDEDEKNSKAFGSLFGGIDPSDPQAAEEIAAKLRRQHGWNAVTYKGNGLYDVDFSVTSTLSHDFTFPVLEGFPMANFFVVANLRDGNVARIEAPGFVVQSNNASSGNGLLQMASVFGGPEGGTDETKNLPLLDGVFTITTDGAILANNTDEGPQAIPTGKQLSWTINKRTTAAPTALIQLGK</sequence>
<feature type="compositionally biased region" description="Basic and acidic residues" evidence="1">
    <location>
        <begin position="108"/>
        <end position="117"/>
    </location>
</feature>
<name>A0AAJ6BP50_9SPHN</name>
<feature type="compositionally biased region" description="Polar residues" evidence="1">
    <location>
        <begin position="97"/>
        <end position="106"/>
    </location>
</feature>
<accession>A0AAJ6BP50</accession>
<evidence type="ECO:0000313" key="2">
    <source>
        <dbReference type="EMBL" id="WEK46736.1"/>
    </source>
</evidence>
<feature type="region of interest" description="Disordered" evidence="1">
    <location>
        <begin position="66"/>
        <end position="85"/>
    </location>
</feature>
<evidence type="ECO:0000256" key="1">
    <source>
        <dbReference type="SAM" id="MobiDB-lite"/>
    </source>
</evidence>
<feature type="region of interest" description="Disordered" evidence="1">
    <location>
        <begin position="97"/>
        <end position="130"/>
    </location>
</feature>
<reference evidence="2" key="1">
    <citation type="submission" date="2023-03" db="EMBL/GenBank/DDBJ databases">
        <title>Andean soil-derived lignocellulolytic bacterial consortium as a source of novel taxa and putative plastic-active enzymes.</title>
        <authorList>
            <person name="Diaz-Garcia L."/>
            <person name="Chuvochina M."/>
            <person name="Feuerriegel G."/>
            <person name="Bunk B."/>
            <person name="Sproer C."/>
            <person name="Streit W.R."/>
            <person name="Rodriguez L.M."/>
            <person name="Overmann J."/>
            <person name="Jimenez D.J."/>
        </authorList>
    </citation>
    <scope>NUCLEOTIDE SEQUENCE</scope>
    <source>
        <strain evidence="2">MAG 26</strain>
    </source>
</reference>
<dbReference type="KEGG" id="acob:P0Y56_00120"/>